<dbReference type="AlphaFoldDB" id="A0A2T7PZZ4"/>
<sequence length="327" mass="36556">MWQSKFIVQSKISLNALTTWRVCYPKTLCPSPDDLLEELPDDLLEELPDDLPGAADMVVVDGQQNEGSKLAKGGPFYLACFYGSVQRRFDVMEAVVVDTALCHVIVECGNRNSAFRTPGNSDKNWLNQPWVEAVRNFGDYPEAILFEAYKVARSKAANHPVTASEILEILEQKQFPLQNLPKQTPTFLSVSKNYGSDGESDSEYHSLEAEFSGDGCRGESDLETDGEIQSAPSSSVRQLDEQKLKKYSVGNTDKKTVGDLKLKYRALKNENKYLKEKNTCRKCQMRPVSVTFLPCGHYSHCYDCGQTFSACPICKKTILADVKTYLA</sequence>
<dbReference type="EMBL" id="PZQS01000001">
    <property type="protein sequence ID" value="PVD38988.1"/>
    <property type="molecule type" value="Genomic_DNA"/>
</dbReference>
<evidence type="ECO:0000256" key="4">
    <source>
        <dbReference type="PROSITE-ProRule" id="PRU00175"/>
    </source>
</evidence>
<keyword evidence="2 4" id="KW-0863">Zinc-finger</keyword>
<evidence type="ECO:0000256" key="5">
    <source>
        <dbReference type="SAM" id="MobiDB-lite"/>
    </source>
</evidence>
<name>A0A2T7PZZ4_POMCA</name>
<evidence type="ECO:0000313" key="7">
    <source>
        <dbReference type="EMBL" id="PVD38988.1"/>
    </source>
</evidence>
<evidence type="ECO:0000256" key="3">
    <source>
        <dbReference type="ARBA" id="ARBA00022833"/>
    </source>
</evidence>
<dbReference type="Proteomes" id="UP000245119">
    <property type="component" value="Linkage Group LG1"/>
</dbReference>
<dbReference type="PANTHER" id="PTHR42647">
    <property type="entry name" value="SBP (S-RIBONUCLEASE BINDING PROTEIN) FAMILY PROTEIN"/>
    <property type="match status" value="1"/>
</dbReference>
<keyword evidence="1" id="KW-0479">Metal-binding</keyword>
<dbReference type="Gene3D" id="1.10.1170.10">
    <property type="entry name" value="Inhibitor Of Apoptosis Protein (2mihbC-IAP-1), Chain A"/>
    <property type="match status" value="1"/>
</dbReference>
<dbReference type="GO" id="GO:0004842">
    <property type="term" value="F:ubiquitin-protein transferase activity"/>
    <property type="evidence" value="ECO:0007669"/>
    <property type="project" value="TreeGrafter"/>
</dbReference>
<organism evidence="7 8">
    <name type="scientific">Pomacea canaliculata</name>
    <name type="common">Golden apple snail</name>
    <dbReference type="NCBI Taxonomy" id="400727"/>
    <lineage>
        <taxon>Eukaryota</taxon>
        <taxon>Metazoa</taxon>
        <taxon>Spiralia</taxon>
        <taxon>Lophotrochozoa</taxon>
        <taxon>Mollusca</taxon>
        <taxon>Gastropoda</taxon>
        <taxon>Caenogastropoda</taxon>
        <taxon>Architaenioglossa</taxon>
        <taxon>Ampullarioidea</taxon>
        <taxon>Ampullariidae</taxon>
        <taxon>Pomacea</taxon>
    </lineage>
</organism>
<evidence type="ECO:0000256" key="2">
    <source>
        <dbReference type="ARBA" id="ARBA00022771"/>
    </source>
</evidence>
<dbReference type="Gene3D" id="1.10.533.10">
    <property type="entry name" value="Death Domain, Fas"/>
    <property type="match status" value="1"/>
</dbReference>
<keyword evidence="3" id="KW-0862">Zinc</keyword>
<feature type="domain" description="RING-type" evidence="6">
    <location>
        <begin position="280"/>
        <end position="315"/>
    </location>
</feature>
<reference evidence="7 8" key="1">
    <citation type="submission" date="2018-04" db="EMBL/GenBank/DDBJ databases">
        <title>The genome of golden apple snail Pomacea canaliculata provides insight into stress tolerance and invasive adaptation.</title>
        <authorList>
            <person name="Liu C."/>
            <person name="Liu B."/>
            <person name="Ren Y."/>
            <person name="Zhang Y."/>
            <person name="Wang H."/>
            <person name="Li S."/>
            <person name="Jiang F."/>
            <person name="Yin L."/>
            <person name="Zhang G."/>
            <person name="Qian W."/>
            <person name="Fan W."/>
        </authorList>
    </citation>
    <scope>NUCLEOTIDE SEQUENCE [LARGE SCALE GENOMIC DNA]</scope>
    <source>
        <strain evidence="7">SZHN2017</strain>
        <tissue evidence="7">Muscle</tissue>
    </source>
</reference>
<gene>
    <name evidence="7" type="ORF">C0Q70_01613</name>
</gene>
<dbReference type="SUPFAM" id="SSF57850">
    <property type="entry name" value="RING/U-box"/>
    <property type="match status" value="1"/>
</dbReference>
<dbReference type="Pfam" id="PF13920">
    <property type="entry name" value="zf-C3HC4_3"/>
    <property type="match status" value="1"/>
</dbReference>
<comment type="caution">
    <text evidence="7">The sequence shown here is derived from an EMBL/GenBank/DDBJ whole genome shotgun (WGS) entry which is preliminary data.</text>
</comment>
<feature type="region of interest" description="Disordered" evidence="5">
    <location>
        <begin position="211"/>
        <end position="239"/>
    </location>
</feature>
<dbReference type="OrthoDB" id="6161660at2759"/>
<dbReference type="GO" id="GO:0008270">
    <property type="term" value="F:zinc ion binding"/>
    <property type="evidence" value="ECO:0007669"/>
    <property type="project" value="UniProtKB-KW"/>
</dbReference>
<protein>
    <recommendedName>
        <fullName evidence="6">RING-type domain-containing protein</fullName>
    </recommendedName>
</protein>
<evidence type="ECO:0000259" key="6">
    <source>
        <dbReference type="PROSITE" id="PS50089"/>
    </source>
</evidence>
<dbReference type="InterPro" id="IPR011029">
    <property type="entry name" value="DEATH-like_dom_sf"/>
</dbReference>
<dbReference type="STRING" id="400727.A0A2T7PZZ4"/>
<dbReference type="InterPro" id="IPR001841">
    <property type="entry name" value="Znf_RING"/>
</dbReference>
<accession>A0A2T7PZZ4</accession>
<dbReference type="PROSITE" id="PS50089">
    <property type="entry name" value="ZF_RING_2"/>
    <property type="match status" value="1"/>
</dbReference>
<evidence type="ECO:0000313" key="8">
    <source>
        <dbReference type="Proteomes" id="UP000245119"/>
    </source>
</evidence>
<proteinExistence type="predicted"/>
<evidence type="ECO:0000256" key="1">
    <source>
        <dbReference type="ARBA" id="ARBA00022723"/>
    </source>
</evidence>
<keyword evidence="8" id="KW-1185">Reference proteome</keyword>
<dbReference type="PANTHER" id="PTHR42647:SF72">
    <property type="entry name" value="EF-HAND CALCIUM-BINDING DOMAIN-CONTAINING PROTEIN 4A"/>
    <property type="match status" value="1"/>
</dbReference>